<dbReference type="PATRIC" id="fig|37927.3.peg.176"/>
<evidence type="ECO:0000256" key="1">
    <source>
        <dbReference type="ARBA" id="ARBA00006479"/>
    </source>
</evidence>
<accession>A0A126ZUV2</accession>
<dbReference type="SUPFAM" id="SSF46785">
    <property type="entry name" value="Winged helix' DNA-binding domain"/>
    <property type="match status" value="1"/>
</dbReference>
<reference evidence="3 4" key="1">
    <citation type="submission" date="2016-02" db="EMBL/GenBank/DDBJ databases">
        <title>Complete genome of Sinomonas atrocyanea KCTC 3377.</title>
        <authorList>
            <person name="Kim K.M."/>
        </authorList>
    </citation>
    <scope>NUCLEOTIDE SEQUENCE [LARGE SCALE GENOMIC DNA]</scope>
    <source>
        <strain evidence="3 4">KCTC 3377</strain>
    </source>
</reference>
<dbReference type="Proteomes" id="UP000070134">
    <property type="component" value="Chromosome"/>
</dbReference>
<dbReference type="GO" id="GO:0003700">
    <property type="term" value="F:DNA-binding transcription factor activity"/>
    <property type="evidence" value="ECO:0007669"/>
    <property type="project" value="InterPro"/>
</dbReference>
<organism evidence="3 4">
    <name type="scientific">Sinomonas atrocyanea</name>
    <dbReference type="NCBI Taxonomy" id="37927"/>
    <lineage>
        <taxon>Bacteria</taxon>
        <taxon>Bacillati</taxon>
        <taxon>Actinomycetota</taxon>
        <taxon>Actinomycetes</taxon>
        <taxon>Micrococcales</taxon>
        <taxon>Micrococcaceae</taxon>
        <taxon>Sinomonas</taxon>
    </lineage>
</organism>
<dbReference type="EMBL" id="CP014518">
    <property type="protein sequence ID" value="AMM30873.1"/>
    <property type="molecule type" value="Genomic_DNA"/>
</dbReference>
<evidence type="ECO:0000313" key="4">
    <source>
        <dbReference type="Proteomes" id="UP000070134"/>
    </source>
</evidence>
<dbReference type="InterPro" id="IPR000835">
    <property type="entry name" value="HTH_MarR-typ"/>
</dbReference>
<dbReference type="InterPro" id="IPR000600">
    <property type="entry name" value="ROK"/>
</dbReference>
<dbReference type="PANTHER" id="PTHR18964:SF149">
    <property type="entry name" value="BIFUNCTIONAL UDP-N-ACETYLGLUCOSAMINE 2-EPIMERASE_N-ACETYLMANNOSAMINE KINASE"/>
    <property type="match status" value="1"/>
</dbReference>
<evidence type="ECO:0000259" key="2">
    <source>
        <dbReference type="Pfam" id="PF12802"/>
    </source>
</evidence>
<comment type="similarity">
    <text evidence="1">Belongs to the ROK (NagC/XylR) family.</text>
</comment>
<sequence length="409" mass="42310">MHKGSNLERVGRYNLTVVLDLIRRSGEGLSRVQLVESTGLSTQTVSNIVRRLLEEGLVAETGKVAGKMGKPRTLLRIDALSRFAVGVHLDPSVISCVLLDLSGAVAARSHIPIRSVAGPDQTVRVIAEAVDALIDKSGVERGRVIGVGMAAPGPMDASGGGVVGPPLLTGWERVDLCEGLRGATGLPVFLDKDSTAAAHGELWISGESAPHDFAFVYLGTGLGSGLVINGEVVRGSSNNVGEIGHFSAGIDGPVCSCGRPGCVGLTTMPSYLVGRAVEAGILEPSAGEPDLQETMARLRLLAAEAREGSAAARAILRDSATRLARAVEDIASLLDLERIVFGGPSWPAVSGLYLAVMREALADRKAVGAIHPLELVDSALAEDVAAVGAGCLVLNELLSPRADGLLLVP</sequence>
<dbReference type="InterPro" id="IPR036388">
    <property type="entry name" value="WH-like_DNA-bd_sf"/>
</dbReference>
<dbReference type="AlphaFoldDB" id="A0A126ZUV2"/>
<dbReference type="InterPro" id="IPR049874">
    <property type="entry name" value="ROK_cs"/>
</dbReference>
<gene>
    <name evidence="3" type="ORF">SA2016_0172</name>
</gene>
<proteinExistence type="inferred from homology"/>
<dbReference type="Pfam" id="PF12802">
    <property type="entry name" value="MarR_2"/>
    <property type="match status" value="1"/>
</dbReference>
<dbReference type="KEGG" id="satk:SA2016_0172"/>
<feature type="domain" description="HTH marR-type" evidence="2">
    <location>
        <begin position="18"/>
        <end position="59"/>
    </location>
</feature>
<dbReference type="PANTHER" id="PTHR18964">
    <property type="entry name" value="ROK (REPRESSOR, ORF, KINASE) FAMILY"/>
    <property type="match status" value="1"/>
</dbReference>
<dbReference type="STRING" id="37927.SA2016_0172"/>
<evidence type="ECO:0000313" key="3">
    <source>
        <dbReference type="EMBL" id="AMM30873.1"/>
    </source>
</evidence>
<dbReference type="Gene3D" id="3.30.420.40">
    <property type="match status" value="2"/>
</dbReference>
<name>A0A126ZUV2_9MICC</name>
<keyword evidence="4" id="KW-1185">Reference proteome</keyword>
<dbReference type="PROSITE" id="PS01125">
    <property type="entry name" value="ROK"/>
    <property type="match status" value="1"/>
</dbReference>
<dbReference type="RefSeq" id="WP_169803030.1">
    <property type="nucleotide sequence ID" value="NZ_BJMO01000062.1"/>
</dbReference>
<dbReference type="InterPro" id="IPR043129">
    <property type="entry name" value="ATPase_NBD"/>
</dbReference>
<dbReference type="Gene3D" id="1.10.10.10">
    <property type="entry name" value="Winged helix-like DNA-binding domain superfamily/Winged helix DNA-binding domain"/>
    <property type="match status" value="1"/>
</dbReference>
<dbReference type="SUPFAM" id="SSF53067">
    <property type="entry name" value="Actin-like ATPase domain"/>
    <property type="match status" value="1"/>
</dbReference>
<dbReference type="InterPro" id="IPR036390">
    <property type="entry name" value="WH_DNA-bd_sf"/>
</dbReference>
<protein>
    <submittedName>
        <fullName evidence="3">ROK family protein</fullName>
    </submittedName>
</protein>
<dbReference type="Pfam" id="PF00480">
    <property type="entry name" value="ROK"/>
    <property type="match status" value="1"/>
</dbReference>